<dbReference type="PANTHER" id="PTHR33221">
    <property type="entry name" value="WINGED HELIX-TURN-HELIX TRANSCRIPTIONAL REGULATOR, RRF2 FAMILY"/>
    <property type="match status" value="1"/>
</dbReference>
<sequence>MNSDFTLAIHSLTYLALQPDRMSTSDGISESAGVHPVRIRKVLSLLKKHGFIKSKEGTGGGFIFNLELSEVNLWDIYMITSEGALQPKCPDSNEKCIVGANMKRVLFTIFLGAEEHLGEYLKNYTIKEVVDLVNQEQNSGCD</sequence>
<protein>
    <submittedName>
        <fullName evidence="1">Rrf2 family transcriptional regulator</fullName>
    </submittedName>
</protein>
<reference evidence="1 2" key="1">
    <citation type="submission" date="2018-08" db="EMBL/GenBank/DDBJ databases">
        <title>Bacillus chawlae sp. nov., Bacillus glennii sp. nov., and Bacillus saganii sp. nov. Isolated from the Vehicle Assembly Building at Kennedy Space Center where the Viking Spacecraft were Assembled.</title>
        <authorList>
            <person name="Seuylemezian A."/>
            <person name="Vaishampayan P."/>
        </authorList>
    </citation>
    <scope>NUCLEOTIDE SEQUENCE [LARGE SCALE GENOMIC DNA]</scope>
    <source>
        <strain evidence="1 2">V47-23a</strain>
    </source>
</reference>
<dbReference type="Proteomes" id="UP000264541">
    <property type="component" value="Unassembled WGS sequence"/>
</dbReference>
<keyword evidence="2" id="KW-1185">Reference proteome</keyword>
<dbReference type="InterPro" id="IPR036390">
    <property type="entry name" value="WH_DNA-bd_sf"/>
</dbReference>
<comment type="caution">
    <text evidence="1">The sequence shown here is derived from an EMBL/GenBank/DDBJ whole genome shotgun (WGS) entry which is preliminary data.</text>
</comment>
<dbReference type="PANTHER" id="PTHR33221:SF15">
    <property type="entry name" value="HTH-TYPE TRANSCRIPTIONAL REGULATOR YWGB-RELATED"/>
    <property type="match status" value="1"/>
</dbReference>
<evidence type="ECO:0000313" key="2">
    <source>
        <dbReference type="Proteomes" id="UP000264541"/>
    </source>
</evidence>
<gene>
    <name evidence="1" type="ORF">D0469_06520</name>
</gene>
<dbReference type="EMBL" id="QVTE01000015">
    <property type="protein sequence ID" value="RFU70576.1"/>
    <property type="molecule type" value="Genomic_DNA"/>
</dbReference>
<accession>A0A372LR99</accession>
<dbReference type="RefSeq" id="WP_117325829.1">
    <property type="nucleotide sequence ID" value="NZ_QVTE01000015.1"/>
</dbReference>
<dbReference type="InterPro" id="IPR036388">
    <property type="entry name" value="WH-like_DNA-bd_sf"/>
</dbReference>
<organism evidence="1 2">
    <name type="scientific">Peribacillus saganii</name>
    <dbReference type="NCBI Taxonomy" id="2303992"/>
    <lineage>
        <taxon>Bacteria</taxon>
        <taxon>Bacillati</taxon>
        <taxon>Bacillota</taxon>
        <taxon>Bacilli</taxon>
        <taxon>Bacillales</taxon>
        <taxon>Bacillaceae</taxon>
        <taxon>Peribacillus</taxon>
    </lineage>
</organism>
<dbReference type="SUPFAM" id="SSF46785">
    <property type="entry name" value="Winged helix' DNA-binding domain"/>
    <property type="match status" value="1"/>
</dbReference>
<dbReference type="GO" id="GO:0005829">
    <property type="term" value="C:cytosol"/>
    <property type="evidence" value="ECO:0007669"/>
    <property type="project" value="TreeGrafter"/>
</dbReference>
<dbReference type="PROSITE" id="PS51197">
    <property type="entry name" value="HTH_RRF2_2"/>
    <property type="match status" value="1"/>
</dbReference>
<dbReference type="OrthoDB" id="3242805at2"/>
<dbReference type="GO" id="GO:0003700">
    <property type="term" value="F:DNA-binding transcription factor activity"/>
    <property type="evidence" value="ECO:0007669"/>
    <property type="project" value="TreeGrafter"/>
</dbReference>
<dbReference type="AlphaFoldDB" id="A0A372LR99"/>
<evidence type="ECO:0000313" key="1">
    <source>
        <dbReference type="EMBL" id="RFU70576.1"/>
    </source>
</evidence>
<dbReference type="Gene3D" id="1.10.10.10">
    <property type="entry name" value="Winged helix-like DNA-binding domain superfamily/Winged helix DNA-binding domain"/>
    <property type="match status" value="1"/>
</dbReference>
<proteinExistence type="predicted"/>
<dbReference type="Pfam" id="PF02082">
    <property type="entry name" value="Rrf2"/>
    <property type="match status" value="1"/>
</dbReference>
<dbReference type="InterPro" id="IPR000944">
    <property type="entry name" value="Tscrpt_reg_Rrf2"/>
</dbReference>
<name>A0A372LR99_9BACI</name>